<feature type="transmembrane region" description="Helical" evidence="9">
    <location>
        <begin position="119"/>
        <end position="140"/>
    </location>
</feature>
<comment type="caution">
    <text evidence="10">The sequence shown here is derived from an EMBL/GenBank/DDBJ whole genome shotgun (WGS) entry which is preliminary data.</text>
</comment>
<proteinExistence type="inferred from homology"/>
<keyword evidence="5 9" id="KW-0812">Transmembrane</keyword>
<comment type="similarity">
    <text evidence="2">Belongs to the binding-protein-dependent transport system permease family. FecCD subfamily.</text>
</comment>
<dbReference type="Pfam" id="PF01032">
    <property type="entry name" value="FecCD"/>
    <property type="match status" value="1"/>
</dbReference>
<dbReference type="RefSeq" id="WP_378296089.1">
    <property type="nucleotide sequence ID" value="NZ_JBHTJA010000002.1"/>
</dbReference>
<dbReference type="InterPro" id="IPR000522">
    <property type="entry name" value="ABC_transptr_permease_BtuC"/>
</dbReference>
<evidence type="ECO:0000256" key="7">
    <source>
        <dbReference type="ARBA" id="ARBA00023136"/>
    </source>
</evidence>
<feature type="transmembrane region" description="Helical" evidence="9">
    <location>
        <begin position="146"/>
        <end position="166"/>
    </location>
</feature>
<sequence>MTVKAPPAGRRARRPAGGPPAVRRAALPALVGGLTVALVLSMVAAVGLGPVSIPVGDVAQVIGRRYLPGLVDTAPTGPQSVIILDIRLPRVLLGAAVGAGLAAVGTVLQAVLRNPLADPYLIGASSGASLGAVLVIIVGLTPFGTFSLPVAAFIGAMAAFLLVMLLAGGQGLLAPTRLILAGVAVAAFTEAVTQYLVLTSPDKEVRSAMFWMLGGLGGTRWSDIGVPMAVVTAGALWFWTQSGRLNALVLGEEGATSLGLEVDRLRRRLIVGCALVIGVVVAVSGGIGFVALMVPHAVRLVVGGDNRRVLPLAALTGGLLLVWVDVGARMLNRPDEIPIGVITAVLGAPFFLFLLRRAGHRRWQ</sequence>
<evidence type="ECO:0000256" key="4">
    <source>
        <dbReference type="ARBA" id="ARBA00022475"/>
    </source>
</evidence>
<evidence type="ECO:0000256" key="9">
    <source>
        <dbReference type="SAM" id="Phobius"/>
    </source>
</evidence>
<dbReference type="EMBL" id="JBHTJA010000002">
    <property type="protein sequence ID" value="MFD0899265.1"/>
    <property type="molecule type" value="Genomic_DNA"/>
</dbReference>
<dbReference type="PANTHER" id="PTHR30472:SF67">
    <property type="entry name" value="PERMEASE OF ABC TRANSPORTER-RELATED"/>
    <property type="match status" value="1"/>
</dbReference>
<accession>A0ABW3EIM2</accession>
<organism evidence="10 11">
    <name type="scientific">Actinomadura sediminis</name>
    <dbReference type="NCBI Taxonomy" id="1038904"/>
    <lineage>
        <taxon>Bacteria</taxon>
        <taxon>Bacillati</taxon>
        <taxon>Actinomycetota</taxon>
        <taxon>Actinomycetes</taxon>
        <taxon>Streptosporangiales</taxon>
        <taxon>Thermomonosporaceae</taxon>
        <taxon>Actinomadura</taxon>
    </lineage>
</organism>
<evidence type="ECO:0000256" key="5">
    <source>
        <dbReference type="ARBA" id="ARBA00022692"/>
    </source>
</evidence>
<keyword evidence="4" id="KW-1003">Cell membrane</keyword>
<protein>
    <submittedName>
        <fullName evidence="10">FecCD family ABC transporter permease</fullName>
    </submittedName>
</protein>
<feature type="transmembrane region" description="Helical" evidence="9">
    <location>
        <begin position="337"/>
        <end position="355"/>
    </location>
</feature>
<keyword evidence="11" id="KW-1185">Reference proteome</keyword>
<feature type="transmembrane region" description="Helical" evidence="9">
    <location>
        <begin position="91"/>
        <end position="112"/>
    </location>
</feature>
<evidence type="ECO:0000256" key="8">
    <source>
        <dbReference type="SAM" id="MobiDB-lite"/>
    </source>
</evidence>
<feature type="transmembrane region" description="Helical" evidence="9">
    <location>
        <begin position="269"/>
        <end position="297"/>
    </location>
</feature>
<dbReference type="Proteomes" id="UP001596972">
    <property type="component" value="Unassembled WGS sequence"/>
</dbReference>
<evidence type="ECO:0000313" key="10">
    <source>
        <dbReference type="EMBL" id="MFD0899265.1"/>
    </source>
</evidence>
<dbReference type="SUPFAM" id="SSF81345">
    <property type="entry name" value="ABC transporter involved in vitamin B12 uptake, BtuC"/>
    <property type="match status" value="1"/>
</dbReference>
<name>A0ABW3EIM2_9ACTN</name>
<dbReference type="PANTHER" id="PTHR30472">
    <property type="entry name" value="FERRIC ENTEROBACTIN TRANSPORT SYSTEM PERMEASE PROTEIN"/>
    <property type="match status" value="1"/>
</dbReference>
<dbReference type="Gene3D" id="1.10.3470.10">
    <property type="entry name" value="ABC transporter involved in vitamin B12 uptake, BtuC"/>
    <property type="match status" value="1"/>
</dbReference>
<feature type="transmembrane region" description="Helical" evidence="9">
    <location>
        <begin position="21"/>
        <end position="48"/>
    </location>
</feature>
<reference evidence="11" key="1">
    <citation type="journal article" date="2019" name="Int. J. Syst. Evol. Microbiol.">
        <title>The Global Catalogue of Microorganisms (GCM) 10K type strain sequencing project: providing services to taxonomists for standard genome sequencing and annotation.</title>
        <authorList>
            <consortium name="The Broad Institute Genomics Platform"/>
            <consortium name="The Broad Institute Genome Sequencing Center for Infectious Disease"/>
            <person name="Wu L."/>
            <person name="Ma J."/>
        </authorList>
    </citation>
    <scope>NUCLEOTIDE SEQUENCE [LARGE SCALE GENOMIC DNA]</scope>
    <source>
        <strain evidence="11">JCM 31202</strain>
    </source>
</reference>
<keyword evidence="3" id="KW-0813">Transport</keyword>
<evidence type="ECO:0000256" key="2">
    <source>
        <dbReference type="ARBA" id="ARBA00007935"/>
    </source>
</evidence>
<dbReference type="InterPro" id="IPR037294">
    <property type="entry name" value="ABC_BtuC-like"/>
</dbReference>
<evidence type="ECO:0000256" key="1">
    <source>
        <dbReference type="ARBA" id="ARBA00004651"/>
    </source>
</evidence>
<feature type="region of interest" description="Disordered" evidence="8">
    <location>
        <begin position="1"/>
        <end position="20"/>
    </location>
</feature>
<dbReference type="CDD" id="cd06550">
    <property type="entry name" value="TM_ABC_iron-siderophores_like"/>
    <property type="match status" value="1"/>
</dbReference>
<keyword evidence="7 9" id="KW-0472">Membrane</keyword>
<evidence type="ECO:0000256" key="3">
    <source>
        <dbReference type="ARBA" id="ARBA00022448"/>
    </source>
</evidence>
<evidence type="ECO:0000256" key="6">
    <source>
        <dbReference type="ARBA" id="ARBA00022989"/>
    </source>
</evidence>
<feature type="transmembrane region" description="Helical" evidence="9">
    <location>
        <begin position="178"/>
        <end position="197"/>
    </location>
</feature>
<gene>
    <name evidence="10" type="ORF">ACFQ11_02575</name>
</gene>
<comment type="subcellular location">
    <subcellularLocation>
        <location evidence="1">Cell membrane</location>
        <topology evidence="1">Multi-pass membrane protein</topology>
    </subcellularLocation>
</comment>
<evidence type="ECO:0000313" key="11">
    <source>
        <dbReference type="Proteomes" id="UP001596972"/>
    </source>
</evidence>
<keyword evidence="6 9" id="KW-1133">Transmembrane helix</keyword>